<dbReference type="EMBL" id="PTRA01000001">
    <property type="protein sequence ID" value="PQA59676.1"/>
    <property type="molecule type" value="Genomic_DNA"/>
</dbReference>
<gene>
    <name evidence="1" type="ORF">C5O19_08595</name>
</gene>
<comment type="caution">
    <text evidence="1">The sequence shown here is derived from an EMBL/GenBank/DDBJ whole genome shotgun (WGS) entry which is preliminary data.</text>
</comment>
<dbReference type="OrthoDB" id="8449305at2"/>
<reference evidence="2" key="1">
    <citation type="submission" date="2018-02" db="EMBL/GenBank/DDBJ databases">
        <title>Genome sequencing of Solimonas sp. HR-BB.</title>
        <authorList>
            <person name="Lee Y."/>
            <person name="Jeon C.O."/>
        </authorList>
    </citation>
    <scope>NUCLEOTIDE SEQUENCE [LARGE SCALE GENOMIC DNA]</scope>
    <source>
        <strain evidence="2">HR-U</strain>
    </source>
</reference>
<organism evidence="1 2">
    <name type="scientific">Siphonobacter curvatus</name>
    <dbReference type="NCBI Taxonomy" id="2094562"/>
    <lineage>
        <taxon>Bacteria</taxon>
        <taxon>Pseudomonadati</taxon>
        <taxon>Bacteroidota</taxon>
        <taxon>Cytophagia</taxon>
        <taxon>Cytophagales</taxon>
        <taxon>Cytophagaceae</taxon>
        <taxon>Siphonobacter</taxon>
    </lineage>
</organism>
<evidence type="ECO:0000313" key="1">
    <source>
        <dbReference type="EMBL" id="PQA59676.1"/>
    </source>
</evidence>
<accession>A0A2S7IPS0</accession>
<protein>
    <submittedName>
        <fullName evidence="1">Uncharacterized protein</fullName>
    </submittedName>
</protein>
<proteinExistence type="predicted"/>
<keyword evidence="2" id="KW-1185">Reference proteome</keyword>
<dbReference type="Proteomes" id="UP000239590">
    <property type="component" value="Unassembled WGS sequence"/>
</dbReference>
<evidence type="ECO:0000313" key="2">
    <source>
        <dbReference type="Proteomes" id="UP000239590"/>
    </source>
</evidence>
<name>A0A2S7IPS0_9BACT</name>
<sequence>MYIPVSPTDHPFLSLYSEGFVIRFYTTDGGSWVANFNLGDTTFHQVFDFPETDLTLVIAGGRGYVMNRNQVKPLSSFGGDLQMALRTPQGEVVAASATAIAILNSKGEQWTSSRLSWDGIKDLSLEGRLLQGYSHDPIDDKDEWVAFTVDLDSKQSNGGSYARYFHAEGSPKKTRRWWPFLA</sequence>
<dbReference type="AlphaFoldDB" id="A0A2S7IPS0"/>